<protein>
    <submittedName>
        <fullName evidence="1">Uncharacterized protein</fullName>
    </submittedName>
</protein>
<keyword evidence="2" id="KW-1185">Reference proteome</keyword>
<evidence type="ECO:0000313" key="1">
    <source>
        <dbReference type="EMBL" id="GCF08695.1"/>
    </source>
</evidence>
<dbReference type="RefSeq" id="WP_149401677.1">
    <property type="nucleotide sequence ID" value="NZ_BIXY01000029.1"/>
</dbReference>
<evidence type="ECO:0000313" key="2">
    <source>
        <dbReference type="Proteomes" id="UP000322530"/>
    </source>
</evidence>
<sequence>MKNSLSQAHQQITCPYCFSHFTLQDVHFRCINPSCTSKGNDNEYARSRGTNRIIMGRVLLPLPKKSKSIFHFTVPYELLCSSCQVVSTTRLCPKCHYALPSNIEQCEQKVIAIIGGRATGKTHYIAALIHRLTHTIDPDFSITVTSAGDETQERWMQDFYTPLFS</sequence>
<comment type="caution">
    <text evidence="1">The sequence shown here is derived from an EMBL/GenBank/DDBJ whole genome shotgun (WGS) entry which is preliminary data.</text>
</comment>
<organism evidence="1 2">
    <name type="scientific">Dictyobacter arantiisoli</name>
    <dbReference type="NCBI Taxonomy" id="2014874"/>
    <lineage>
        <taxon>Bacteria</taxon>
        <taxon>Bacillati</taxon>
        <taxon>Chloroflexota</taxon>
        <taxon>Ktedonobacteria</taxon>
        <taxon>Ktedonobacterales</taxon>
        <taxon>Dictyobacteraceae</taxon>
        <taxon>Dictyobacter</taxon>
    </lineage>
</organism>
<gene>
    <name evidence="1" type="ORF">KDI_22590</name>
</gene>
<reference evidence="1 2" key="1">
    <citation type="submission" date="2019-01" db="EMBL/GenBank/DDBJ databases">
        <title>Draft genome sequence of Dictyobacter sp. Uno17.</title>
        <authorList>
            <person name="Wang C.M."/>
            <person name="Zheng Y."/>
            <person name="Sakai Y."/>
            <person name="Abe K."/>
            <person name="Yokota A."/>
            <person name="Yabe S."/>
        </authorList>
    </citation>
    <scope>NUCLEOTIDE SEQUENCE [LARGE SCALE GENOMIC DNA]</scope>
    <source>
        <strain evidence="1 2">Uno17</strain>
    </source>
</reference>
<name>A0A5A5TBU0_9CHLR</name>
<proteinExistence type="predicted"/>
<dbReference type="OrthoDB" id="143162at2"/>
<dbReference type="AlphaFoldDB" id="A0A5A5TBU0"/>
<accession>A0A5A5TBU0</accession>
<dbReference type="Proteomes" id="UP000322530">
    <property type="component" value="Unassembled WGS sequence"/>
</dbReference>
<dbReference type="EMBL" id="BIXY01000029">
    <property type="protein sequence ID" value="GCF08695.1"/>
    <property type="molecule type" value="Genomic_DNA"/>
</dbReference>